<proteinExistence type="predicted"/>
<reference evidence="3 4" key="1">
    <citation type="journal article" date="2010" name="Cell">
        <title>The genome of Naegleria gruberi illuminates early eukaryotic versatility.</title>
        <authorList>
            <person name="Fritz-Laylin L.K."/>
            <person name="Prochnik S.E."/>
            <person name="Ginger M.L."/>
            <person name="Dacks J.B."/>
            <person name="Carpenter M.L."/>
            <person name="Field M.C."/>
            <person name="Kuo A."/>
            <person name="Paredez A."/>
            <person name="Chapman J."/>
            <person name="Pham J."/>
            <person name="Shu S."/>
            <person name="Neupane R."/>
            <person name="Cipriano M."/>
            <person name="Mancuso J."/>
            <person name="Tu H."/>
            <person name="Salamov A."/>
            <person name="Lindquist E."/>
            <person name="Shapiro H."/>
            <person name="Lucas S."/>
            <person name="Grigoriev I.V."/>
            <person name="Cande W.Z."/>
            <person name="Fulton C."/>
            <person name="Rokhsar D.S."/>
            <person name="Dawson S.C."/>
        </authorList>
    </citation>
    <scope>NUCLEOTIDE SEQUENCE [LARGE SCALE GENOMIC DNA]</scope>
    <source>
        <strain evidence="3 4">NEG-M</strain>
    </source>
</reference>
<dbReference type="AlphaFoldDB" id="D2VQ39"/>
<feature type="domain" description="SAM" evidence="2">
    <location>
        <begin position="365"/>
        <end position="433"/>
    </location>
</feature>
<dbReference type="KEGG" id="ngr:NAEGRDRAFT_51411"/>
<feature type="compositionally biased region" description="Basic and acidic residues" evidence="1">
    <location>
        <begin position="222"/>
        <end position="231"/>
    </location>
</feature>
<organism evidence="4">
    <name type="scientific">Naegleria gruberi</name>
    <name type="common">Amoeba</name>
    <dbReference type="NCBI Taxonomy" id="5762"/>
    <lineage>
        <taxon>Eukaryota</taxon>
        <taxon>Discoba</taxon>
        <taxon>Heterolobosea</taxon>
        <taxon>Tetramitia</taxon>
        <taxon>Eutetramitia</taxon>
        <taxon>Vahlkampfiidae</taxon>
        <taxon>Naegleria</taxon>
    </lineage>
</organism>
<dbReference type="InParanoid" id="D2VQ39"/>
<evidence type="ECO:0000313" key="3">
    <source>
        <dbReference type="EMBL" id="EFC41037.1"/>
    </source>
</evidence>
<dbReference type="InterPro" id="IPR013761">
    <property type="entry name" value="SAM/pointed_sf"/>
</dbReference>
<keyword evidence="4" id="KW-1185">Reference proteome</keyword>
<evidence type="ECO:0000259" key="2">
    <source>
        <dbReference type="SMART" id="SM00454"/>
    </source>
</evidence>
<feature type="region of interest" description="Disordered" evidence="1">
    <location>
        <begin position="214"/>
        <end position="235"/>
    </location>
</feature>
<dbReference type="SUPFAM" id="SSF47769">
    <property type="entry name" value="SAM/Pointed domain"/>
    <property type="match status" value="1"/>
</dbReference>
<accession>D2VQ39</accession>
<dbReference type="RefSeq" id="XP_002673781.1">
    <property type="nucleotide sequence ID" value="XM_002673735.1"/>
</dbReference>
<sequence length="433" mass="48653">MPSHKRSRSSLTSTTSSSASSEENSSLQEKPSKKTKRPKALKKVCSDEDLDDIRIYLLTRKVDDTSDDSDEKNWKRADYRVLKNIPNHDDEDDEVEPESEPEVVERSIACCISEFNSGLSDDTGGEEQVRIGFLLENKSSIDVAYVIGFNGLEAASKILKSERTTLIGDYRNNTKGFSQDFIVSKSKMAQDESEVVDRALLDKLGVIEVKIHRAQKSHQGKSHGDNSKIKSTESPQIKIKESMIKTSAAMSLNFGAVKQIPSQKAGGLTTYFDYKELLINLEIKYRNYIGYLVELAKANVPIEQKKTTTESEKNEEEIIEIESDEDDEIQETTAPPPIQTTPALVLTPFKSQSLMSKVKENVSQLEAMSTEDLIKFIKLIDEKLYESVKDPFRNENIDGSVFLALSGQELKELGIKIGEQIKIKQIIQQVREN</sequence>
<dbReference type="EMBL" id="GG738888">
    <property type="protein sequence ID" value="EFC41037.1"/>
    <property type="molecule type" value="Genomic_DNA"/>
</dbReference>
<dbReference type="Proteomes" id="UP000006671">
    <property type="component" value="Unassembled WGS sequence"/>
</dbReference>
<name>D2VQ39_NAEGR</name>
<protein>
    <submittedName>
        <fullName evidence="3">Predicted protein</fullName>
    </submittedName>
</protein>
<dbReference type="Gene3D" id="1.10.150.50">
    <property type="entry name" value="Transcription Factor, Ets-1"/>
    <property type="match status" value="1"/>
</dbReference>
<gene>
    <name evidence="3" type="ORF">NAEGRDRAFT_51411</name>
</gene>
<evidence type="ECO:0000313" key="4">
    <source>
        <dbReference type="Proteomes" id="UP000006671"/>
    </source>
</evidence>
<feature type="compositionally biased region" description="Basic residues" evidence="1">
    <location>
        <begin position="33"/>
        <end position="42"/>
    </location>
</feature>
<evidence type="ECO:0000256" key="1">
    <source>
        <dbReference type="SAM" id="MobiDB-lite"/>
    </source>
</evidence>
<dbReference type="VEuPathDB" id="AmoebaDB:NAEGRDRAFT_51411"/>
<dbReference type="InterPro" id="IPR001660">
    <property type="entry name" value="SAM"/>
</dbReference>
<feature type="compositionally biased region" description="Low complexity" evidence="1">
    <location>
        <begin position="9"/>
        <end position="27"/>
    </location>
</feature>
<feature type="region of interest" description="Disordered" evidence="1">
    <location>
        <begin position="1"/>
        <end position="43"/>
    </location>
</feature>
<dbReference type="SMART" id="SM00454">
    <property type="entry name" value="SAM"/>
    <property type="match status" value="1"/>
</dbReference>
<dbReference type="GeneID" id="8855987"/>